<dbReference type="KEGG" id="rha:RHA1_ro08254"/>
<dbReference type="Proteomes" id="UP000008710">
    <property type="component" value="Plasmid pRHL1"/>
</dbReference>
<protein>
    <submittedName>
        <fullName evidence="2">Uncharacterized protein</fullName>
    </submittedName>
</protein>
<feature type="compositionally biased region" description="Polar residues" evidence="1">
    <location>
        <begin position="69"/>
        <end position="86"/>
    </location>
</feature>
<geneLocation type="plasmid" evidence="2 3">
    <name>pRHL1</name>
</geneLocation>
<dbReference type="AlphaFoldDB" id="Q0RZI8"/>
<gene>
    <name evidence="2" type="ordered locus">RHA1_ro08254</name>
</gene>
<dbReference type="EMBL" id="CP000432">
    <property type="protein sequence ID" value="ABG99298.1"/>
    <property type="molecule type" value="Genomic_DNA"/>
</dbReference>
<keyword evidence="2" id="KW-0614">Plasmid</keyword>
<reference evidence="3" key="1">
    <citation type="journal article" date="2006" name="Proc. Natl. Acad. Sci. U.S.A.">
        <title>The complete genome of Rhodococcus sp. RHA1 provides insights into a catabolic powerhouse.</title>
        <authorList>
            <person name="McLeod M.P."/>
            <person name="Warren R.L."/>
            <person name="Hsiao W.W.L."/>
            <person name="Araki N."/>
            <person name="Myhre M."/>
            <person name="Fernandes C."/>
            <person name="Miyazawa D."/>
            <person name="Wong W."/>
            <person name="Lillquist A.L."/>
            <person name="Wang D."/>
            <person name="Dosanjh M."/>
            <person name="Hara H."/>
            <person name="Petrescu A."/>
            <person name="Morin R.D."/>
            <person name="Yang G."/>
            <person name="Stott J.M."/>
            <person name="Schein J.E."/>
            <person name="Shin H."/>
            <person name="Smailus D."/>
            <person name="Siddiqui A.S."/>
            <person name="Marra M.A."/>
            <person name="Jones S.J.M."/>
            <person name="Holt R."/>
            <person name="Brinkman F.S.L."/>
            <person name="Miyauchi K."/>
            <person name="Fukuda M."/>
            <person name="Davies J.E."/>
            <person name="Mohn W.W."/>
            <person name="Eltis L.D."/>
        </authorList>
    </citation>
    <scope>NUCLEOTIDE SEQUENCE [LARGE SCALE GENOMIC DNA]</scope>
    <source>
        <strain evidence="3">RHA1</strain>
    </source>
</reference>
<organism evidence="2 3">
    <name type="scientific">Rhodococcus jostii (strain RHA1)</name>
    <dbReference type="NCBI Taxonomy" id="101510"/>
    <lineage>
        <taxon>Bacteria</taxon>
        <taxon>Bacillati</taxon>
        <taxon>Actinomycetota</taxon>
        <taxon>Actinomycetes</taxon>
        <taxon>Mycobacteriales</taxon>
        <taxon>Nocardiaceae</taxon>
        <taxon>Rhodococcus</taxon>
    </lineage>
</organism>
<dbReference type="HOGENOM" id="CLU_1668041_0_0_11"/>
<evidence type="ECO:0000313" key="2">
    <source>
        <dbReference type="EMBL" id="ABG99298.1"/>
    </source>
</evidence>
<feature type="region of interest" description="Disordered" evidence="1">
    <location>
        <begin position="67"/>
        <end position="158"/>
    </location>
</feature>
<feature type="compositionally biased region" description="Basic and acidic residues" evidence="1">
    <location>
        <begin position="116"/>
        <end position="126"/>
    </location>
</feature>
<name>Q0RZI8_RHOJR</name>
<evidence type="ECO:0000313" key="3">
    <source>
        <dbReference type="Proteomes" id="UP000008710"/>
    </source>
</evidence>
<proteinExistence type="predicted"/>
<evidence type="ECO:0000256" key="1">
    <source>
        <dbReference type="SAM" id="MobiDB-lite"/>
    </source>
</evidence>
<accession>Q0RZI8</accession>
<sequence>MVEVAVRIDIGCAADLVPVVAANIQRGVDQVYRAHQGASASTVRAALKRKFGRAIGTTAIEDLAGCISDGNTPVITPSSPWRSGRQTKGGPERSERPGLHHRHSQLQPAPAVTRDAPMRLHPEDQSKSGLAPRVVIKRSSATGHRRKLRAPAPSISSP</sequence>